<dbReference type="GO" id="GO:0003700">
    <property type="term" value="F:DNA-binding transcription factor activity"/>
    <property type="evidence" value="ECO:0007669"/>
    <property type="project" value="InterPro"/>
</dbReference>
<dbReference type="InterPro" id="IPR011991">
    <property type="entry name" value="ArsR-like_HTH"/>
</dbReference>
<name>A0A1Y1CIC1_9BACT</name>
<dbReference type="InterPro" id="IPR051081">
    <property type="entry name" value="HTH_MetalResp_TranReg"/>
</dbReference>
<evidence type="ECO:0000313" key="5">
    <source>
        <dbReference type="EMBL" id="BAX80148.1"/>
    </source>
</evidence>
<dbReference type="RefSeq" id="WP_096429018.1">
    <property type="nucleotide sequence ID" value="NZ_AP018042.1"/>
</dbReference>
<reference evidence="6" key="2">
    <citation type="journal article" date="2020" name="Antonie Van Leeuwenhoek">
        <title>Labilibaculum antarcticum sp. nov., a novel facultative anaerobic, psychrotorelant bacterium isolated from marine sediment of Antarctica.</title>
        <authorList>
            <person name="Watanabe M."/>
            <person name="Kojima H."/>
            <person name="Fukui M."/>
        </authorList>
    </citation>
    <scope>NUCLEOTIDE SEQUENCE [LARGE SCALE GENOMIC DNA]</scope>
    <source>
        <strain evidence="6">SPP2</strain>
    </source>
</reference>
<dbReference type="NCBIfam" id="NF033788">
    <property type="entry name" value="HTH_metalloreg"/>
    <property type="match status" value="1"/>
</dbReference>
<dbReference type="KEGG" id="mbas:ALGA_1774"/>
<dbReference type="SMART" id="SM00418">
    <property type="entry name" value="HTH_ARSR"/>
    <property type="match status" value="1"/>
</dbReference>
<keyword evidence="6" id="KW-1185">Reference proteome</keyword>
<dbReference type="EMBL" id="AP018042">
    <property type="protein sequence ID" value="BAX80148.1"/>
    <property type="molecule type" value="Genomic_DNA"/>
</dbReference>
<dbReference type="CDD" id="cd00090">
    <property type="entry name" value="HTH_ARSR"/>
    <property type="match status" value="1"/>
</dbReference>
<evidence type="ECO:0000256" key="1">
    <source>
        <dbReference type="ARBA" id="ARBA00023015"/>
    </source>
</evidence>
<dbReference type="Proteomes" id="UP000218267">
    <property type="component" value="Chromosome"/>
</dbReference>
<dbReference type="PANTHER" id="PTHR33154">
    <property type="entry name" value="TRANSCRIPTIONAL REGULATOR, ARSR FAMILY"/>
    <property type="match status" value="1"/>
</dbReference>
<organism evidence="5 6">
    <name type="scientific">Labilibaculum antarcticum</name>
    <dbReference type="NCBI Taxonomy" id="1717717"/>
    <lineage>
        <taxon>Bacteria</taxon>
        <taxon>Pseudomonadati</taxon>
        <taxon>Bacteroidota</taxon>
        <taxon>Bacteroidia</taxon>
        <taxon>Marinilabiliales</taxon>
        <taxon>Marinifilaceae</taxon>
        <taxon>Labilibaculum</taxon>
    </lineage>
</organism>
<sequence length="99" mass="11181">MKIRELEPEKLEQAANMLKAIAHPMRIAILGYLEDGKKLTVTEIHELLKIEQSTTSHHLGILKDKGVLSSKREGKNTYYYLKHCSLSNIVDCISNCTQG</sequence>
<dbReference type="GO" id="GO:0003677">
    <property type="term" value="F:DNA binding"/>
    <property type="evidence" value="ECO:0007669"/>
    <property type="project" value="UniProtKB-KW"/>
</dbReference>
<keyword evidence="3" id="KW-0804">Transcription</keyword>
<evidence type="ECO:0000313" key="6">
    <source>
        <dbReference type="Proteomes" id="UP000218267"/>
    </source>
</evidence>
<evidence type="ECO:0000259" key="4">
    <source>
        <dbReference type="PROSITE" id="PS50987"/>
    </source>
</evidence>
<proteinExistence type="predicted"/>
<dbReference type="OrthoDB" id="9802016at2"/>
<dbReference type="PROSITE" id="PS50987">
    <property type="entry name" value="HTH_ARSR_2"/>
    <property type="match status" value="1"/>
</dbReference>
<keyword evidence="2" id="KW-0238">DNA-binding</keyword>
<evidence type="ECO:0000256" key="2">
    <source>
        <dbReference type="ARBA" id="ARBA00023125"/>
    </source>
</evidence>
<gene>
    <name evidence="5" type="ORF">ALGA_1774</name>
</gene>
<dbReference type="SUPFAM" id="SSF46785">
    <property type="entry name" value="Winged helix' DNA-binding domain"/>
    <property type="match status" value="1"/>
</dbReference>
<dbReference type="AlphaFoldDB" id="A0A1Y1CIC1"/>
<reference evidence="5 6" key="1">
    <citation type="journal article" date="2018" name="Mar. Genomics">
        <title>Complete genome sequence of Marinifilaceae bacterium strain SPP2, isolated from the Antarctic marine sediment.</title>
        <authorList>
            <person name="Watanabe M."/>
            <person name="Kojima H."/>
            <person name="Fukui M."/>
        </authorList>
    </citation>
    <scope>NUCLEOTIDE SEQUENCE [LARGE SCALE GENOMIC DNA]</scope>
    <source>
        <strain evidence="5 6">SPP2</strain>
    </source>
</reference>
<keyword evidence="1" id="KW-0805">Transcription regulation</keyword>
<dbReference type="InterPro" id="IPR001845">
    <property type="entry name" value="HTH_ArsR_DNA-bd_dom"/>
</dbReference>
<protein>
    <submittedName>
        <fullName evidence="5">Transcriptional regulator</fullName>
    </submittedName>
</protein>
<dbReference type="InterPro" id="IPR036390">
    <property type="entry name" value="WH_DNA-bd_sf"/>
</dbReference>
<dbReference type="Pfam" id="PF01022">
    <property type="entry name" value="HTH_5"/>
    <property type="match status" value="1"/>
</dbReference>
<evidence type="ECO:0000256" key="3">
    <source>
        <dbReference type="ARBA" id="ARBA00023163"/>
    </source>
</evidence>
<dbReference type="PRINTS" id="PR00778">
    <property type="entry name" value="HTHARSR"/>
</dbReference>
<feature type="domain" description="HTH arsR-type" evidence="4">
    <location>
        <begin position="6"/>
        <end position="99"/>
    </location>
</feature>
<dbReference type="Gene3D" id="1.10.10.10">
    <property type="entry name" value="Winged helix-like DNA-binding domain superfamily/Winged helix DNA-binding domain"/>
    <property type="match status" value="1"/>
</dbReference>
<dbReference type="InterPro" id="IPR036388">
    <property type="entry name" value="WH-like_DNA-bd_sf"/>
</dbReference>
<dbReference type="PANTHER" id="PTHR33154:SF18">
    <property type="entry name" value="ARSENICAL RESISTANCE OPERON REPRESSOR"/>
    <property type="match status" value="1"/>
</dbReference>
<accession>A0A1Y1CIC1</accession>